<sequence length="62" mass="6361">MATYRLLVEAAGSESDRSIILHQAATAIFQSQDTAFVKAAPQEGASTVVNAAIAGLEKKVGG</sequence>
<name>A0ABS0T289_9CAUL</name>
<evidence type="ECO:0000313" key="1">
    <source>
        <dbReference type="EMBL" id="MBI1684982.1"/>
    </source>
</evidence>
<dbReference type="Proteomes" id="UP000639859">
    <property type="component" value="Unassembled WGS sequence"/>
</dbReference>
<keyword evidence="2" id="KW-1185">Reference proteome</keyword>
<organism evidence="1 2">
    <name type="scientific">Caulobacter hibisci</name>
    <dbReference type="NCBI Taxonomy" id="2035993"/>
    <lineage>
        <taxon>Bacteria</taxon>
        <taxon>Pseudomonadati</taxon>
        <taxon>Pseudomonadota</taxon>
        <taxon>Alphaproteobacteria</taxon>
        <taxon>Caulobacterales</taxon>
        <taxon>Caulobacteraceae</taxon>
        <taxon>Caulobacter</taxon>
    </lineage>
</organism>
<gene>
    <name evidence="1" type="ORF">I4Q42_15010</name>
</gene>
<accession>A0ABS0T289</accession>
<comment type="caution">
    <text evidence="1">The sequence shown here is derived from an EMBL/GenBank/DDBJ whole genome shotgun (WGS) entry which is preliminary data.</text>
</comment>
<dbReference type="EMBL" id="JADWOX010000010">
    <property type="protein sequence ID" value="MBI1684982.1"/>
    <property type="molecule type" value="Genomic_DNA"/>
</dbReference>
<reference evidence="1 2" key="1">
    <citation type="submission" date="2020-11" db="EMBL/GenBank/DDBJ databases">
        <title>genome sequence of strain KACC 18849.</title>
        <authorList>
            <person name="Gao J."/>
            <person name="Zhang X."/>
        </authorList>
    </citation>
    <scope>NUCLEOTIDE SEQUENCE [LARGE SCALE GENOMIC DNA]</scope>
    <source>
        <strain evidence="1 2">KACC 18849</strain>
    </source>
</reference>
<proteinExistence type="predicted"/>
<protein>
    <submittedName>
        <fullName evidence="1">Uncharacterized protein</fullName>
    </submittedName>
</protein>
<dbReference type="RefSeq" id="WP_198576896.1">
    <property type="nucleotide sequence ID" value="NZ_JADWOX010000010.1"/>
</dbReference>
<evidence type="ECO:0000313" key="2">
    <source>
        <dbReference type="Proteomes" id="UP000639859"/>
    </source>
</evidence>